<dbReference type="Proteomes" id="UP000184212">
    <property type="component" value="Unassembled WGS sequence"/>
</dbReference>
<evidence type="ECO:0000256" key="1">
    <source>
        <dbReference type="SAM" id="MobiDB-lite"/>
    </source>
</evidence>
<gene>
    <name evidence="2" type="ORF">SAMN04488109_5059</name>
</gene>
<reference evidence="2 3" key="1">
    <citation type="submission" date="2016-11" db="EMBL/GenBank/DDBJ databases">
        <authorList>
            <person name="Jaros S."/>
            <person name="Januszkiewicz K."/>
            <person name="Wedrychowicz H."/>
        </authorList>
    </citation>
    <scope>NUCLEOTIDE SEQUENCE [LARGE SCALE GENOMIC DNA]</scope>
    <source>
        <strain evidence="2 3">DSM 24574</strain>
    </source>
</reference>
<proteinExistence type="predicted"/>
<dbReference type="RefSeq" id="WP_073140015.1">
    <property type="nucleotide sequence ID" value="NZ_FQWQ01000004.1"/>
</dbReference>
<dbReference type="EMBL" id="FQWQ01000004">
    <property type="protein sequence ID" value="SHH73837.1"/>
    <property type="molecule type" value="Genomic_DNA"/>
</dbReference>
<keyword evidence="3" id="KW-1185">Reference proteome</keyword>
<accession>A0A1M5VF06</accession>
<dbReference type="OrthoDB" id="9950461at2"/>
<evidence type="ECO:0000313" key="2">
    <source>
        <dbReference type="EMBL" id="SHH73837.1"/>
    </source>
</evidence>
<organism evidence="2 3">
    <name type="scientific">Chryseolinea serpens</name>
    <dbReference type="NCBI Taxonomy" id="947013"/>
    <lineage>
        <taxon>Bacteria</taxon>
        <taxon>Pseudomonadati</taxon>
        <taxon>Bacteroidota</taxon>
        <taxon>Cytophagia</taxon>
        <taxon>Cytophagales</taxon>
        <taxon>Fulvivirgaceae</taxon>
        <taxon>Chryseolinea</taxon>
    </lineage>
</organism>
<dbReference type="AlphaFoldDB" id="A0A1M5VF06"/>
<feature type="region of interest" description="Disordered" evidence="1">
    <location>
        <begin position="62"/>
        <end position="97"/>
    </location>
</feature>
<protein>
    <submittedName>
        <fullName evidence="2">Uncharacterized protein</fullName>
    </submittedName>
</protein>
<sequence length="97" mass="10923">MEKAKTQKSSKKALRSLINDSLQQSLNTLELPQSSKKAKKLLHRSAKKLAIIFADAMKREEKKKKKAEKFMEDAVSGKGKKKSSKQVKLEKHAELAS</sequence>
<evidence type="ECO:0000313" key="3">
    <source>
        <dbReference type="Proteomes" id="UP000184212"/>
    </source>
</evidence>
<name>A0A1M5VF06_9BACT</name>
<feature type="compositionally biased region" description="Basic and acidic residues" evidence="1">
    <location>
        <begin position="87"/>
        <end position="97"/>
    </location>
</feature>